<dbReference type="AlphaFoldDB" id="A0A2T2XF82"/>
<sequence length="66" mass="7074">MAPNDTKKPSVHSVFGVFAGSKFVVNPGCESQDTKVLLGKLVAELAPRVPLSRFQYSTTQPASIEP</sequence>
<dbReference type="Proteomes" id="UP000242972">
    <property type="component" value="Unassembled WGS sequence"/>
</dbReference>
<gene>
    <name evidence="1" type="ORF">C7B46_11315</name>
</gene>
<protein>
    <submittedName>
        <fullName evidence="1">Uncharacterized protein</fullName>
    </submittedName>
</protein>
<comment type="caution">
    <text evidence="1">The sequence shown here is derived from an EMBL/GenBank/DDBJ whole genome shotgun (WGS) entry which is preliminary data.</text>
</comment>
<accession>A0A2T2XF82</accession>
<evidence type="ECO:0000313" key="2">
    <source>
        <dbReference type="Proteomes" id="UP000242972"/>
    </source>
</evidence>
<dbReference type="EMBL" id="PXYW01000026">
    <property type="protein sequence ID" value="PSR33150.1"/>
    <property type="molecule type" value="Genomic_DNA"/>
</dbReference>
<name>A0A2T2XF82_9FIRM</name>
<proteinExistence type="predicted"/>
<organism evidence="1 2">
    <name type="scientific">Sulfobacillus benefaciens</name>
    <dbReference type="NCBI Taxonomy" id="453960"/>
    <lineage>
        <taxon>Bacteria</taxon>
        <taxon>Bacillati</taxon>
        <taxon>Bacillota</taxon>
        <taxon>Clostridia</taxon>
        <taxon>Eubacteriales</taxon>
        <taxon>Clostridiales Family XVII. Incertae Sedis</taxon>
        <taxon>Sulfobacillus</taxon>
    </lineage>
</organism>
<evidence type="ECO:0000313" key="1">
    <source>
        <dbReference type="EMBL" id="PSR33150.1"/>
    </source>
</evidence>
<reference evidence="1 2" key="1">
    <citation type="journal article" date="2014" name="BMC Genomics">
        <title>Comparison of environmental and isolate Sulfobacillus genomes reveals diverse carbon, sulfur, nitrogen, and hydrogen metabolisms.</title>
        <authorList>
            <person name="Justice N.B."/>
            <person name="Norman A."/>
            <person name="Brown C.T."/>
            <person name="Singh A."/>
            <person name="Thomas B.C."/>
            <person name="Banfield J.F."/>
        </authorList>
    </citation>
    <scope>NUCLEOTIDE SEQUENCE [LARGE SCALE GENOMIC DNA]</scope>
    <source>
        <strain evidence="1">AMDSBA4</strain>
    </source>
</reference>